<evidence type="ECO:0000313" key="1">
    <source>
        <dbReference type="EMBL" id="GBP66148.1"/>
    </source>
</evidence>
<dbReference type="AlphaFoldDB" id="A0A4C1XRK0"/>
<sequence length="115" mass="13125">MERDRAVGLVEEDERKRVHHNSHSLDEMQQQFLSGKRAYEHAIVRGHGHSQSQRSHQWVADLLSRKSILNLRGSGLRVVERGCGVMERGSGLPNLEPNHNCYFTSASARTWYLSS</sequence>
<protein>
    <submittedName>
        <fullName evidence="1">Uncharacterized protein</fullName>
    </submittedName>
</protein>
<organism evidence="1 2">
    <name type="scientific">Eumeta variegata</name>
    <name type="common">Bagworm moth</name>
    <name type="synonym">Eumeta japonica</name>
    <dbReference type="NCBI Taxonomy" id="151549"/>
    <lineage>
        <taxon>Eukaryota</taxon>
        <taxon>Metazoa</taxon>
        <taxon>Ecdysozoa</taxon>
        <taxon>Arthropoda</taxon>
        <taxon>Hexapoda</taxon>
        <taxon>Insecta</taxon>
        <taxon>Pterygota</taxon>
        <taxon>Neoptera</taxon>
        <taxon>Endopterygota</taxon>
        <taxon>Lepidoptera</taxon>
        <taxon>Glossata</taxon>
        <taxon>Ditrysia</taxon>
        <taxon>Tineoidea</taxon>
        <taxon>Psychidae</taxon>
        <taxon>Oiketicinae</taxon>
        <taxon>Eumeta</taxon>
    </lineage>
</organism>
<gene>
    <name evidence="1" type="ORF">EVAR_83928_1</name>
</gene>
<reference evidence="1 2" key="1">
    <citation type="journal article" date="2019" name="Commun. Biol.">
        <title>The bagworm genome reveals a unique fibroin gene that provides high tensile strength.</title>
        <authorList>
            <person name="Kono N."/>
            <person name="Nakamura H."/>
            <person name="Ohtoshi R."/>
            <person name="Tomita M."/>
            <person name="Numata K."/>
            <person name="Arakawa K."/>
        </authorList>
    </citation>
    <scope>NUCLEOTIDE SEQUENCE [LARGE SCALE GENOMIC DNA]</scope>
</reference>
<dbReference type="EMBL" id="BGZK01000949">
    <property type="protein sequence ID" value="GBP66148.1"/>
    <property type="molecule type" value="Genomic_DNA"/>
</dbReference>
<proteinExistence type="predicted"/>
<dbReference type="Proteomes" id="UP000299102">
    <property type="component" value="Unassembled WGS sequence"/>
</dbReference>
<name>A0A4C1XRK0_EUMVA</name>
<evidence type="ECO:0000313" key="2">
    <source>
        <dbReference type="Proteomes" id="UP000299102"/>
    </source>
</evidence>
<keyword evidence="2" id="KW-1185">Reference proteome</keyword>
<comment type="caution">
    <text evidence="1">The sequence shown here is derived from an EMBL/GenBank/DDBJ whole genome shotgun (WGS) entry which is preliminary data.</text>
</comment>
<accession>A0A4C1XRK0</accession>